<evidence type="ECO:0000256" key="14">
    <source>
        <dbReference type="ARBA" id="ARBA00023242"/>
    </source>
</evidence>
<keyword evidence="10" id="KW-0805">Transcription regulation</keyword>
<evidence type="ECO:0000256" key="7">
    <source>
        <dbReference type="ARBA" id="ARBA00022765"/>
    </source>
</evidence>
<feature type="compositionally biased region" description="Pro residues" evidence="19">
    <location>
        <begin position="722"/>
        <end position="738"/>
    </location>
</feature>
<evidence type="ECO:0000256" key="19">
    <source>
        <dbReference type="SAM" id="MobiDB-lite"/>
    </source>
</evidence>
<keyword evidence="15" id="KW-0131">Cell cycle</keyword>
<evidence type="ECO:0000256" key="13">
    <source>
        <dbReference type="ARBA" id="ARBA00023163"/>
    </source>
</evidence>
<dbReference type="GO" id="GO:0000976">
    <property type="term" value="F:transcription cis-regulatory region binding"/>
    <property type="evidence" value="ECO:0007669"/>
    <property type="project" value="Ensembl"/>
</dbReference>
<comment type="subcellular location">
    <subcellularLocation>
        <location evidence="1">Nucleus</location>
    </subcellularLocation>
</comment>
<dbReference type="Gene3D" id="1.10.472.10">
    <property type="entry name" value="Cyclin-like"/>
    <property type="match status" value="2"/>
</dbReference>
<feature type="compositionally biased region" description="Basic residues" evidence="19">
    <location>
        <begin position="519"/>
        <end position="543"/>
    </location>
</feature>
<keyword evidence="9" id="KW-0007">Acetylation</keyword>
<reference evidence="21" key="2">
    <citation type="submission" date="2025-09" db="UniProtKB">
        <authorList>
            <consortium name="Ensembl"/>
        </authorList>
    </citation>
    <scope>IDENTIFICATION</scope>
</reference>
<dbReference type="GO" id="GO:0032968">
    <property type="term" value="P:positive regulation of transcription elongation by RNA polymerase II"/>
    <property type="evidence" value="ECO:0007669"/>
    <property type="project" value="Ensembl"/>
</dbReference>
<evidence type="ECO:0000313" key="21">
    <source>
        <dbReference type="Ensembl" id="ENSACCP00020011480.1"/>
    </source>
</evidence>
<dbReference type="FunFam" id="1.10.472.10:FF:000004">
    <property type="entry name" value="Cyclin T2"/>
    <property type="match status" value="1"/>
</dbReference>
<feature type="region of interest" description="Disordered" evidence="19">
    <location>
        <begin position="429"/>
        <end position="577"/>
    </location>
</feature>
<feature type="region of interest" description="Disordered" evidence="19">
    <location>
        <begin position="589"/>
        <end position="667"/>
    </location>
</feature>
<dbReference type="CDD" id="cd20597">
    <property type="entry name" value="CYCLIN_CCNT1_rpt2"/>
    <property type="match status" value="1"/>
</dbReference>
<evidence type="ECO:0000256" key="11">
    <source>
        <dbReference type="ARBA" id="ARBA00023054"/>
    </source>
</evidence>
<feature type="compositionally biased region" description="Polar residues" evidence="19">
    <location>
        <begin position="349"/>
        <end position="361"/>
    </location>
</feature>
<feature type="region of interest" description="Disordered" evidence="19">
    <location>
        <begin position="309"/>
        <end position="386"/>
    </location>
</feature>
<evidence type="ECO:0000256" key="17">
    <source>
        <dbReference type="ARBA" id="ARBA00046481"/>
    </source>
</evidence>
<feature type="domain" description="Cyclin-like" evidence="20">
    <location>
        <begin position="48"/>
        <end position="147"/>
    </location>
</feature>
<dbReference type="GO" id="GO:0061575">
    <property type="term" value="F:cyclin-dependent protein serine/threonine kinase activator activity"/>
    <property type="evidence" value="ECO:0007669"/>
    <property type="project" value="Ensembl"/>
</dbReference>
<sequence>MEASAGGGAGGAAGRRWYFTREQLDRSPSRRAGLDPDKELSYRQQAANLLQDMGQRLNVSQLTINTAIVYMHRFYMVQSFTQFHRNSVVPAALFLAAKVEEQPRKLEHVIKVAHACLHPQETPLDTKSEAYLQQAQDLVILESIILQTLGFEITIDHPHTHVVKCTQLVRASKDLAQTSYFMATNSLHLTTFSLQYTPPVVACVCIHLACKWSNWEIPVSTDGKHWWEYVDGTVTLELLDELTHEFLQILEKTPNRLKRIRNWRASQAAKKSKADDHGEDESLSEQTILNMISRNNSSDMNIAGLMSMSTSSTAGAGPSLPATADSPSDKSGADMSQSDHWHPPPKLETGQSHRTNESSSAAEHPLQQDGAGYQKQSGKNAPSAKVSLKEYRAKHAEELAAQKRQLENMEANVRSQYAYAAQNLLVQQQREREVQQDSNPSPIILKIPMGGSENPERPPGPEKSDKASALKLRIPVAGGGGERPLPSKQEEIKMRIKVPTAGDRHGSSDESSGKNREHKEKHKGHSSNHHHHHHNHHSHKHLHAQLGAGPSSVANKRPGDSKHSSQPSAVPHKSYGPLASSRKRLLPEEAAATATAAAHEHQPKVSKASKGPGMPFPYPHLPGMAHLSGHSSDAGNLPLPQANKARGTHSKSDKGPMGANGHNANQASDYQDTVNMLHSLLSAQGMQPTQPPAFDFHSYGELLNPRASTSSRAVANTDKPRPPPLPSEPPPPAPPSPQVKPLFTTELAQSPSPNLGCPCGGVKGLVRSPLPHEELFYYIITFIIDI</sequence>
<evidence type="ECO:0000256" key="3">
    <source>
        <dbReference type="ARBA" id="ARBA00020096"/>
    </source>
</evidence>
<dbReference type="InterPro" id="IPR047320">
    <property type="entry name" value="CYCLIN_CCNT1_rpt2"/>
</dbReference>
<evidence type="ECO:0000259" key="20">
    <source>
        <dbReference type="SMART" id="SM00385"/>
    </source>
</evidence>
<evidence type="ECO:0000256" key="12">
    <source>
        <dbReference type="ARBA" id="ARBA00023127"/>
    </source>
</evidence>
<organism evidence="21 22">
    <name type="scientific">Aquila chrysaetos chrysaetos</name>
    <dbReference type="NCBI Taxonomy" id="223781"/>
    <lineage>
        <taxon>Eukaryota</taxon>
        <taxon>Metazoa</taxon>
        <taxon>Chordata</taxon>
        <taxon>Craniata</taxon>
        <taxon>Vertebrata</taxon>
        <taxon>Euteleostomi</taxon>
        <taxon>Archelosauria</taxon>
        <taxon>Archosauria</taxon>
        <taxon>Dinosauria</taxon>
        <taxon>Saurischia</taxon>
        <taxon>Theropoda</taxon>
        <taxon>Coelurosauria</taxon>
        <taxon>Aves</taxon>
        <taxon>Neognathae</taxon>
        <taxon>Neoaves</taxon>
        <taxon>Telluraves</taxon>
        <taxon>Accipitrimorphae</taxon>
        <taxon>Accipitriformes</taxon>
        <taxon>Accipitridae</taxon>
        <taxon>Accipitrinae</taxon>
        <taxon>Aquila</taxon>
    </lineage>
</organism>
<dbReference type="GO" id="GO:0051301">
    <property type="term" value="P:cell division"/>
    <property type="evidence" value="ECO:0007669"/>
    <property type="project" value="UniProtKB-KW"/>
</dbReference>
<comment type="function">
    <text evidence="16">Regulatory subunit of the cyclin-dependent kinase pair (CDK9/cyclin-T1) complex, also called positive transcription elongation factor B (P-TEFb), which facilitates the transition from abortive to productive elongation by phosphorylating the CTD (C-terminal domain) of the large subunit of RNA polymerase II (RNA Pol II). Required to activate the protein kinase activity of CDK9: acts by mediating formation of liquid-liquid phase separation (LLPS) that enhances binding of P-TEFb to the CTD of RNA Pol II.</text>
</comment>
<dbReference type="GO" id="GO:0140693">
    <property type="term" value="F:molecular condensate scaffold activity"/>
    <property type="evidence" value="ECO:0007669"/>
    <property type="project" value="Ensembl"/>
</dbReference>
<dbReference type="InterPro" id="IPR006671">
    <property type="entry name" value="Cyclin_N"/>
</dbReference>
<dbReference type="GO" id="GO:0140297">
    <property type="term" value="F:DNA-binding transcription factor binding"/>
    <property type="evidence" value="ECO:0007669"/>
    <property type="project" value="Ensembl"/>
</dbReference>
<gene>
    <name evidence="21" type="primary">CCNT1</name>
</gene>
<evidence type="ECO:0000256" key="8">
    <source>
        <dbReference type="ARBA" id="ARBA00022843"/>
    </source>
</evidence>
<keyword evidence="5" id="KW-0597">Phosphoprotein</keyword>
<dbReference type="GO" id="GO:0005829">
    <property type="term" value="C:cytosol"/>
    <property type="evidence" value="ECO:0007669"/>
    <property type="project" value="Ensembl"/>
</dbReference>
<dbReference type="GO" id="GO:0003682">
    <property type="term" value="F:chromatin binding"/>
    <property type="evidence" value="ECO:0007669"/>
    <property type="project" value="Ensembl"/>
</dbReference>
<dbReference type="Proteomes" id="UP000472275">
    <property type="component" value="Chromosome 15"/>
</dbReference>
<dbReference type="GO" id="GO:0070063">
    <property type="term" value="F:RNA polymerase binding"/>
    <property type="evidence" value="ECO:0007669"/>
    <property type="project" value="Ensembl"/>
</dbReference>
<dbReference type="SMART" id="SM00385">
    <property type="entry name" value="CYCLIN"/>
    <property type="match status" value="1"/>
</dbReference>
<keyword evidence="12 18" id="KW-0195">Cyclin</keyword>
<evidence type="ECO:0000313" key="22">
    <source>
        <dbReference type="Proteomes" id="UP000472275"/>
    </source>
</evidence>
<name>A0A663EGM8_AQUCH</name>
<dbReference type="GeneTree" id="ENSGT00940000159544"/>
<evidence type="ECO:0000256" key="4">
    <source>
        <dbReference type="ARBA" id="ARBA00022499"/>
    </source>
</evidence>
<dbReference type="SUPFAM" id="SSF47954">
    <property type="entry name" value="Cyclin-like"/>
    <property type="match status" value="2"/>
</dbReference>
<keyword evidence="22" id="KW-1185">Reference proteome</keyword>
<dbReference type="GO" id="GO:0097322">
    <property type="term" value="F:7SK snRNA binding"/>
    <property type="evidence" value="ECO:0007669"/>
    <property type="project" value="Ensembl"/>
</dbReference>
<evidence type="ECO:0000256" key="2">
    <source>
        <dbReference type="ARBA" id="ARBA00008638"/>
    </source>
</evidence>
<evidence type="ECO:0000256" key="5">
    <source>
        <dbReference type="ARBA" id="ARBA00022553"/>
    </source>
</evidence>
<evidence type="ECO:0000256" key="6">
    <source>
        <dbReference type="ARBA" id="ARBA00022618"/>
    </source>
</evidence>
<comment type="similarity">
    <text evidence="2">Belongs to the cyclin family. Cyclin C subfamily.</text>
</comment>
<evidence type="ECO:0000256" key="10">
    <source>
        <dbReference type="ARBA" id="ARBA00023015"/>
    </source>
</evidence>
<keyword evidence="13" id="KW-0804">Transcription</keyword>
<evidence type="ECO:0000256" key="1">
    <source>
        <dbReference type="ARBA" id="ARBA00004123"/>
    </source>
</evidence>
<dbReference type="InterPro" id="IPR013763">
    <property type="entry name" value="Cyclin-like_dom"/>
</dbReference>
<dbReference type="AlphaFoldDB" id="A0A663EGM8"/>
<keyword evidence="8" id="KW-0832">Ubl conjugation</keyword>
<dbReference type="GO" id="GO:0043923">
    <property type="term" value="P:host-mediated activation of viral transcription"/>
    <property type="evidence" value="ECO:0007669"/>
    <property type="project" value="Ensembl"/>
</dbReference>
<keyword evidence="4" id="KW-1017">Isopeptide bond</keyword>
<proteinExistence type="inferred from homology"/>
<dbReference type="PANTHER" id="PTHR10026">
    <property type="entry name" value="CYCLIN"/>
    <property type="match status" value="1"/>
</dbReference>
<feature type="compositionally biased region" description="Basic and acidic residues" evidence="19">
    <location>
        <begin position="502"/>
        <end position="518"/>
    </location>
</feature>
<dbReference type="CDD" id="cd20595">
    <property type="entry name" value="CYCLIN_CCNT1_rpt1"/>
    <property type="match status" value="1"/>
</dbReference>
<feature type="region of interest" description="Disordered" evidence="19">
    <location>
        <begin position="706"/>
        <end position="741"/>
    </location>
</feature>
<evidence type="ECO:0000256" key="15">
    <source>
        <dbReference type="ARBA" id="ARBA00023306"/>
    </source>
</evidence>
<dbReference type="InterPro" id="IPR036915">
    <property type="entry name" value="Cyclin-like_sf"/>
</dbReference>
<reference evidence="21" key="1">
    <citation type="submission" date="2025-08" db="UniProtKB">
        <authorList>
            <consortium name="Ensembl"/>
        </authorList>
    </citation>
    <scope>IDENTIFICATION</scope>
</reference>
<evidence type="ECO:0000256" key="18">
    <source>
        <dbReference type="RuleBase" id="RU000383"/>
    </source>
</evidence>
<keyword evidence="14" id="KW-0539">Nucleus</keyword>
<dbReference type="FunFam" id="1.10.472.10:FF:000009">
    <property type="entry name" value="cyclin-T2 isoform X1"/>
    <property type="match status" value="1"/>
</dbReference>
<keyword evidence="7" id="KW-0013">ADP-ribosylation</keyword>
<evidence type="ECO:0000256" key="9">
    <source>
        <dbReference type="ARBA" id="ARBA00022990"/>
    </source>
</evidence>
<dbReference type="Pfam" id="PF00134">
    <property type="entry name" value="Cyclin_N"/>
    <property type="match status" value="1"/>
</dbReference>
<keyword evidence="11" id="KW-0175">Coiled coil</keyword>
<dbReference type="GO" id="GO:0019901">
    <property type="term" value="F:protein kinase binding"/>
    <property type="evidence" value="ECO:0007669"/>
    <property type="project" value="Ensembl"/>
</dbReference>
<feature type="compositionally biased region" description="Basic and acidic residues" evidence="19">
    <location>
        <begin position="327"/>
        <end position="342"/>
    </location>
</feature>
<dbReference type="InParanoid" id="A0A663EGM8"/>
<keyword evidence="6" id="KW-0132">Cell division</keyword>
<dbReference type="InterPro" id="IPR043198">
    <property type="entry name" value="Cyclin/Ssn8"/>
</dbReference>
<comment type="subunit">
    <text evidence="17">Cyclin-T1 is the predominant cyclin that associates with CDK9 to form a heterodimer called P-TEFb. P-TEFb forms a complex with AFF4/AF5Q31. Component of a complex which is at least composed of HTATSF1/Tat-SF1, P-TEFb complex, RNA pol II, SUPT5H, and NCL/nucleolin. Component of the 7SK snRNP complex at least composed of P-TEFb (composed of CDK9 and CCNT1/cyclin-T1), HEXIM1, HEXIM2, BCDIN3, SART3 proteins and 7SK and U6 snRNAs. Interacts (via central region) with ZMYND8 (via N-terminus); the interaction is direct and the association appears to occur between homodimeric ZMYND8 and the activated form of the P-TEFb complex. Interacts with BRD4, targets chromatin binding. Interacts with JMJD6. Interacts with MDFIC. Interacts with HSF1. Interacts with HTATSF1. Interacts with TBX21.</text>
</comment>
<protein>
    <recommendedName>
        <fullName evidence="3">Cyclin-T1</fullName>
    </recommendedName>
</protein>
<accession>A0A663EGM8</accession>
<feature type="compositionally biased region" description="Basic and acidic residues" evidence="19">
    <location>
        <begin position="454"/>
        <end position="468"/>
    </location>
</feature>
<dbReference type="GO" id="GO:0070691">
    <property type="term" value="C:P-TEFb complex"/>
    <property type="evidence" value="ECO:0007669"/>
    <property type="project" value="Ensembl"/>
</dbReference>
<dbReference type="Pfam" id="PF21797">
    <property type="entry name" value="CycT2-like_C"/>
    <property type="match status" value="1"/>
</dbReference>
<evidence type="ECO:0000256" key="16">
    <source>
        <dbReference type="ARBA" id="ARBA00045498"/>
    </source>
</evidence>
<dbReference type="Ensembl" id="ENSACCT00020011982.1">
    <property type="protein sequence ID" value="ENSACCP00020011480.1"/>
    <property type="gene ID" value="ENSACCG00020007866.1"/>
</dbReference>